<feature type="compositionally biased region" description="Basic and acidic residues" evidence="1">
    <location>
        <begin position="1"/>
        <end position="12"/>
    </location>
</feature>
<name>A0A2S5VS30_9MICO</name>
<dbReference type="PANTHER" id="PTHR30590">
    <property type="entry name" value="INNER MEMBRANE PROTEIN"/>
    <property type="match status" value="1"/>
</dbReference>
<feature type="transmembrane region" description="Helical" evidence="2">
    <location>
        <begin position="324"/>
        <end position="346"/>
    </location>
</feature>
<feature type="transmembrane region" description="Helical" evidence="2">
    <location>
        <begin position="299"/>
        <end position="318"/>
    </location>
</feature>
<organism evidence="4 5">
    <name type="scientific">Clavibacter michiganensis</name>
    <dbReference type="NCBI Taxonomy" id="28447"/>
    <lineage>
        <taxon>Bacteria</taxon>
        <taxon>Bacillati</taxon>
        <taxon>Actinomycetota</taxon>
        <taxon>Actinomycetes</taxon>
        <taxon>Micrococcales</taxon>
        <taxon>Microbacteriaceae</taxon>
        <taxon>Clavibacter</taxon>
    </lineage>
</organism>
<dbReference type="AlphaFoldDB" id="A0A2S5VS30"/>
<dbReference type="EMBL" id="PSXY01000021">
    <property type="protein sequence ID" value="PPF66318.1"/>
    <property type="molecule type" value="Genomic_DNA"/>
</dbReference>
<feature type="transmembrane region" description="Helical" evidence="2">
    <location>
        <begin position="261"/>
        <end position="279"/>
    </location>
</feature>
<keyword evidence="2" id="KW-0812">Transmembrane</keyword>
<dbReference type="Proteomes" id="UP000239241">
    <property type="component" value="Unassembled WGS sequence"/>
</dbReference>
<feature type="transmembrane region" description="Helical" evidence="2">
    <location>
        <begin position="106"/>
        <end position="122"/>
    </location>
</feature>
<reference evidence="4 5" key="1">
    <citation type="submission" date="2018-02" db="EMBL/GenBank/DDBJ databases">
        <title>Bacteriophage NCPPB3778 and a type I-E CRISPR drive the evolution of the US Biological Select Agent, Rathayibacter toxicus.</title>
        <authorList>
            <person name="Davis E.W.II."/>
            <person name="Tabima J.F."/>
            <person name="Weisberg A.J."/>
            <person name="Lopes L.D."/>
            <person name="Wiseman M.S."/>
            <person name="Wiseman M.S."/>
            <person name="Pupko T."/>
            <person name="Belcher M.S."/>
            <person name="Sechler A.J."/>
            <person name="Tancos M.A."/>
            <person name="Schroeder B.K."/>
            <person name="Murray T.D."/>
            <person name="Luster D.G."/>
            <person name="Schneider W.L."/>
            <person name="Rogers E."/>
            <person name="Andreote F.D."/>
            <person name="Grunwald N.J."/>
            <person name="Putnam M.L."/>
            <person name="Chang J.H."/>
        </authorList>
    </citation>
    <scope>NUCLEOTIDE SEQUENCE [LARGE SCALE GENOMIC DNA]</scope>
    <source>
        <strain evidence="4 5">AY1B3</strain>
    </source>
</reference>
<keyword evidence="2" id="KW-1133">Transmembrane helix</keyword>
<dbReference type="InterPro" id="IPR007349">
    <property type="entry name" value="DUF418"/>
</dbReference>
<feature type="domain" description="DUF418" evidence="3">
    <location>
        <begin position="214"/>
        <end position="364"/>
    </location>
</feature>
<evidence type="ECO:0000256" key="1">
    <source>
        <dbReference type="SAM" id="MobiDB-lite"/>
    </source>
</evidence>
<feature type="transmembrane region" description="Helical" evidence="2">
    <location>
        <begin position="142"/>
        <end position="170"/>
    </location>
</feature>
<protein>
    <recommendedName>
        <fullName evidence="3">DUF418 domain-containing protein</fullName>
    </recommendedName>
</protein>
<sequence>MPARPARAEHGTADGARGAPRPERQTVTGTRPHPRTTPAAPTAPGAPAARGARIVALDVIRGVALCGIALVNIGPLTRFGTAAGFYEPAALDTVAGWLQLLVQQRFFPVFALLFGIGFALLLDSATRTTARPRLVLLRRLLLLLAIGIPFQFLQPGSALLPFAVVGLVVLLPSSWLPRAVVAVAAVVVTAAGIVGAGGGLALIPGMFLAGSALTRYGVVERVGRSRRGSMAVTLVAAALAVPLVLLQAAAIEASGFSVESAAAGLALAVAWAALVSWLVTTRAARPLTAAFAPLGRMALTNYVAAAPLMLAAGALLDFPHATSWTPVLATAVAVLVGQAIVSALWLRHCTQGPLEWLWRWGTWGRRGPLRRTRPTRRPADPA</sequence>
<accession>A0A2S5VS30</accession>
<feature type="transmembrane region" description="Helical" evidence="2">
    <location>
        <begin position="63"/>
        <end position="86"/>
    </location>
</feature>
<feature type="transmembrane region" description="Helical" evidence="2">
    <location>
        <begin position="182"/>
        <end position="209"/>
    </location>
</feature>
<proteinExistence type="predicted"/>
<feature type="region of interest" description="Disordered" evidence="1">
    <location>
        <begin position="1"/>
        <end position="46"/>
    </location>
</feature>
<dbReference type="Pfam" id="PF04235">
    <property type="entry name" value="DUF418"/>
    <property type="match status" value="1"/>
</dbReference>
<evidence type="ECO:0000259" key="3">
    <source>
        <dbReference type="Pfam" id="PF04235"/>
    </source>
</evidence>
<comment type="caution">
    <text evidence="4">The sequence shown here is derived from an EMBL/GenBank/DDBJ whole genome shotgun (WGS) entry which is preliminary data.</text>
</comment>
<evidence type="ECO:0000256" key="2">
    <source>
        <dbReference type="SAM" id="Phobius"/>
    </source>
</evidence>
<feature type="compositionally biased region" description="Low complexity" evidence="1">
    <location>
        <begin position="28"/>
        <end position="46"/>
    </location>
</feature>
<dbReference type="PANTHER" id="PTHR30590:SF2">
    <property type="entry name" value="INNER MEMBRANE PROTEIN"/>
    <property type="match status" value="1"/>
</dbReference>
<feature type="transmembrane region" description="Helical" evidence="2">
    <location>
        <begin position="230"/>
        <end position="249"/>
    </location>
</feature>
<evidence type="ECO:0000313" key="5">
    <source>
        <dbReference type="Proteomes" id="UP000239241"/>
    </source>
</evidence>
<gene>
    <name evidence="4" type="ORF">C5E16_11770</name>
</gene>
<evidence type="ECO:0000313" key="4">
    <source>
        <dbReference type="EMBL" id="PPF66318.1"/>
    </source>
</evidence>
<dbReference type="InterPro" id="IPR052529">
    <property type="entry name" value="Bact_Transport_Assoc"/>
</dbReference>
<keyword evidence="2" id="KW-0472">Membrane</keyword>